<name>A0A0D3AA06_BRAOL</name>
<evidence type="ECO:0008006" key="4">
    <source>
        <dbReference type="Google" id="ProtNLM"/>
    </source>
</evidence>
<evidence type="ECO:0000313" key="3">
    <source>
        <dbReference type="Proteomes" id="UP000032141"/>
    </source>
</evidence>
<sequence length="630" mass="73177">MDGFTNLLHSQIPIDLESPEPYWFGSEVPAQSAERRKYSPREDKILIGAWLNTSKDPIIGNEQRVGDFWKRIVEYYNASPLLVGQTAREITSCKQRWSRINGEKSGENDDDDLMKAALDIFFTKYGYKFTLDHCWRELRHDQKWASIYVAKEGGKEKRRSVLEVDTEEADVGDPEERPIGVRAAKGGSKKKKKSGKEEELSKLGEEYLLMSSSSSSDDVDERLDDIIDQIVEDTYNDIVEPQPNNRRRRAYVERYREGGHNRLWNDYFSVDATYSAQFRRRFRMNKDLFMRIVYELSENIPFFQHRQDATGRFGHTPLQKCTATIRQLAYGSAADAVDEYLRIGESTALLCLHKFTDGIIRLFGDEYLRRPTPADLRRLLDIGETRGFPGMVGSIDCMHWEWKNCPTAWKGQYTRGSRKPTIVLEAVASQDLWIWHAFFGLPGTLNDLNVLDRSPIFYDILECRAPRVKYVVSGHPYKLAYYLTDGIYPKWSTFIQSITLPQTPKQELFAKVQEATRKDVERAFGVLQARFTIVKNPALSMNKAKIRKIMRACIILHNMIVENERDGYIRYDISEFAEGDVTRSSEVETERPTNLNNMFPNRNNLRDRQIHERLKNDLIENIWNKFGEED</sequence>
<keyword evidence="3" id="KW-1185">Reference proteome</keyword>
<evidence type="ECO:0000313" key="2">
    <source>
        <dbReference type="EnsemblPlants" id="Bo1g087790.1"/>
    </source>
</evidence>
<reference evidence="2 3" key="1">
    <citation type="journal article" date="2014" name="Genome Biol.">
        <title>Transcriptome and methylome profiling reveals relics of genome dominance in the mesopolyploid Brassica oleracea.</title>
        <authorList>
            <person name="Parkin I.A."/>
            <person name="Koh C."/>
            <person name="Tang H."/>
            <person name="Robinson S.J."/>
            <person name="Kagale S."/>
            <person name="Clarke W.E."/>
            <person name="Town C.D."/>
            <person name="Nixon J."/>
            <person name="Krishnakumar V."/>
            <person name="Bidwell S.L."/>
            <person name="Denoeud F."/>
            <person name="Belcram H."/>
            <person name="Links M.G."/>
            <person name="Just J."/>
            <person name="Clarke C."/>
            <person name="Bender T."/>
            <person name="Huebert T."/>
            <person name="Mason A.S."/>
            <person name="Pires J.C."/>
            <person name="Barker G."/>
            <person name="Moore J."/>
            <person name="Walley P.G."/>
            <person name="Manoli S."/>
            <person name="Batley J."/>
            <person name="Edwards D."/>
            <person name="Nelson M.N."/>
            <person name="Wang X."/>
            <person name="Paterson A.H."/>
            <person name="King G."/>
            <person name="Bancroft I."/>
            <person name="Chalhoub B."/>
            <person name="Sharpe A.G."/>
        </authorList>
    </citation>
    <scope>NUCLEOTIDE SEQUENCE</scope>
    <source>
        <strain evidence="2 3">cv. TO1000</strain>
    </source>
</reference>
<dbReference type="AlphaFoldDB" id="A0A0D3AA06"/>
<dbReference type="PANTHER" id="PTHR47150:SF5">
    <property type="entry name" value="OS07G0546750 PROTEIN"/>
    <property type="match status" value="1"/>
</dbReference>
<reference evidence="2" key="2">
    <citation type="submission" date="2015-03" db="UniProtKB">
        <authorList>
            <consortium name="EnsemblPlants"/>
        </authorList>
    </citation>
    <scope>IDENTIFICATION</scope>
</reference>
<dbReference type="Proteomes" id="UP000032141">
    <property type="component" value="Chromosome C1"/>
</dbReference>
<dbReference type="Gramene" id="Bo1g087790.1">
    <property type="protein sequence ID" value="Bo1g087790.1"/>
    <property type="gene ID" value="Bo1g087790"/>
</dbReference>
<feature type="region of interest" description="Disordered" evidence="1">
    <location>
        <begin position="161"/>
        <end position="197"/>
    </location>
</feature>
<protein>
    <recommendedName>
        <fullName evidence="4">Myb-like domain-containing protein</fullName>
    </recommendedName>
</protein>
<proteinExistence type="predicted"/>
<accession>A0A0D3AA06</accession>
<dbReference type="eggNOG" id="ENOG502QR5Z">
    <property type="taxonomic scope" value="Eukaryota"/>
</dbReference>
<organism evidence="2 3">
    <name type="scientific">Brassica oleracea var. oleracea</name>
    <dbReference type="NCBI Taxonomy" id="109376"/>
    <lineage>
        <taxon>Eukaryota</taxon>
        <taxon>Viridiplantae</taxon>
        <taxon>Streptophyta</taxon>
        <taxon>Embryophyta</taxon>
        <taxon>Tracheophyta</taxon>
        <taxon>Spermatophyta</taxon>
        <taxon>Magnoliopsida</taxon>
        <taxon>eudicotyledons</taxon>
        <taxon>Gunneridae</taxon>
        <taxon>Pentapetalae</taxon>
        <taxon>rosids</taxon>
        <taxon>malvids</taxon>
        <taxon>Brassicales</taxon>
        <taxon>Brassicaceae</taxon>
        <taxon>Brassiceae</taxon>
        <taxon>Brassica</taxon>
    </lineage>
</organism>
<evidence type="ECO:0000256" key="1">
    <source>
        <dbReference type="SAM" id="MobiDB-lite"/>
    </source>
</evidence>
<dbReference type="InterPro" id="IPR006912">
    <property type="entry name" value="Harbinger_derived_prot"/>
</dbReference>
<dbReference type="EnsemblPlants" id="Bo1g087790.1">
    <property type="protein sequence ID" value="Bo1g087790.1"/>
    <property type="gene ID" value="Bo1g087790"/>
</dbReference>
<dbReference type="HOGENOM" id="CLU_012390_5_0_1"/>
<feature type="compositionally biased region" description="Acidic residues" evidence="1">
    <location>
        <begin position="164"/>
        <end position="173"/>
    </location>
</feature>
<dbReference type="Pfam" id="PF04827">
    <property type="entry name" value="Plant_tran"/>
    <property type="match status" value="1"/>
</dbReference>
<dbReference type="PANTHER" id="PTHR47150">
    <property type="entry name" value="OS12G0169200 PROTEIN"/>
    <property type="match status" value="1"/>
</dbReference>